<feature type="non-terminal residue" evidence="4">
    <location>
        <position position="1"/>
    </location>
</feature>
<protein>
    <submittedName>
        <fullName evidence="4">Aminotransferase, class III</fullName>
    </submittedName>
</protein>
<accession>A0A6J4UJX5</accession>
<dbReference type="EMBL" id="CADCWC010000400">
    <property type="protein sequence ID" value="CAA9549797.1"/>
    <property type="molecule type" value="Genomic_DNA"/>
</dbReference>
<dbReference type="CDD" id="cd00610">
    <property type="entry name" value="OAT_like"/>
    <property type="match status" value="1"/>
</dbReference>
<organism evidence="4">
    <name type="scientific">uncultured Thermoleophilia bacterium</name>
    <dbReference type="NCBI Taxonomy" id="1497501"/>
    <lineage>
        <taxon>Bacteria</taxon>
        <taxon>Bacillati</taxon>
        <taxon>Actinomycetota</taxon>
        <taxon>Thermoleophilia</taxon>
        <taxon>environmental samples</taxon>
    </lineage>
</organism>
<dbReference type="PANTHER" id="PTHR45688:SF13">
    <property type="entry name" value="ALANINE--GLYOXYLATE AMINOTRANSFERASE 2-LIKE"/>
    <property type="match status" value="1"/>
</dbReference>
<dbReference type="Gene3D" id="3.90.1150.10">
    <property type="entry name" value="Aspartate Aminotransferase, domain 1"/>
    <property type="match status" value="1"/>
</dbReference>
<name>A0A6J4UJX5_9ACTN</name>
<evidence type="ECO:0000313" key="4">
    <source>
        <dbReference type="EMBL" id="CAA9549797.1"/>
    </source>
</evidence>
<reference evidence="4" key="1">
    <citation type="submission" date="2020-02" db="EMBL/GenBank/DDBJ databases">
        <authorList>
            <person name="Meier V. D."/>
        </authorList>
    </citation>
    <scope>NUCLEOTIDE SEQUENCE</scope>
    <source>
        <strain evidence="4">AVDCRST_MAG79</strain>
    </source>
</reference>
<dbReference type="GO" id="GO:0008483">
    <property type="term" value="F:transaminase activity"/>
    <property type="evidence" value="ECO:0007669"/>
    <property type="project" value="UniProtKB-KW"/>
</dbReference>
<dbReference type="GO" id="GO:0030170">
    <property type="term" value="F:pyridoxal phosphate binding"/>
    <property type="evidence" value="ECO:0007669"/>
    <property type="project" value="InterPro"/>
</dbReference>
<evidence type="ECO:0000256" key="2">
    <source>
        <dbReference type="ARBA" id="ARBA00022898"/>
    </source>
</evidence>
<gene>
    <name evidence="4" type="ORF">AVDCRST_MAG79-2603</name>
</gene>
<comment type="similarity">
    <text evidence="1 3">Belongs to the class-III pyridoxal-phosphate-dependent aminotransferase family.</text>
</comment>
<dbReference type="Pfam" id="PF00202">
    <property type="entry name" value="Aminotran_3"/>
    <property type="match status" value="1"/>
</dbReference>
<dbReference type="InterPro" id="IPR005814">
    <property type="entry name" value="Aminotrans_3"/>
</dbReference>
<keyword evidence="4" id="KW-0808">Transferase</keyword>
<keyword evidence="2 3" id="KW-0663">Pyridoxal phosphate</keyword>
<dbReference type="AlphaFoldDB" id="A0A6J4UJX5"/>
<dbReference type="PANTHER" id="PTHR45688">
    <property type="match status" value="1"/>
</dbReference>
<proteinExistence type="inferred from homology"/>
<dbReference type="InterPro" id="IPR015424">
    <property type="entry name" value="PyrdxlP-dep_Trfase"/>
</dbReference>
<dbReference type="SUPFAM" id="SSF53383">
    <property type="entry name" value="PLP-dependent transferases"/>
    <property type="match status" value="1"/>
</dbReference>
<dbReference type="Gene3D" id="3.40.640.10">
    <property type="entry name" value="Type I PLP-dependent aspartate aminotransferase-like (Major domain)"/>
    <property type="match status" value="1"/>
</dbReference>
<dbReference type="InterPro" id="IPR015422">
    <property type="entry name" value="PyrdxlP-dep_Trfase_small"/>
</dbReference>
<sequence>GADELVLRHTSRDGTVLWLRLGGVVPAVEAGVAVEAGDPVGAVAAGEGLLPAHVHVQLALGPMETLPGLGRASLRSAWLALCPDPSALLGLEAAAPAHERADVLATRRRHVGRPQRLYYDDPPEMVRGWRQHLYDADGRAYLDVVNNVAVVGHSHPRITAAASRQLRLLNTNSRFLYDSMGRYASRLVELMPAPLDTVFLVNSGSEANDLALRLARTATERYDVVALRGAYHGWTAATNDLNTSPFYPHAAAAHVTGRHLVPAPDRYRGPYGADVPDAGRRYAEFVRQACDAAAEGGAGVAAFICEPQLGNAGGVIAPPGYLHHAYAHVRAAGGLCIADEVQVGFGRLGTSFWGFEQQAAVPDIVTVAKPAGNGFPIGAVVTTRAISERFARHTTLFSSVGGSPVSCEVGIAVLDVIRDERLQQNAATVGEHLRAALGELAGRHEAIGAVHGLGLHQGVDLVADRATRTPAPDVAAAVCERLLDVGIVVRPTGDHDNVLKVKPPLCFEARDADRLVDSLDRLLRRDRRTSSTPPS</sequence>
<evidence type="ECO:0000256" key="3">
    <source>
        <dbReference type="RuleBase" id="RU003560"/>
    </source>
</evidence>
<dbReference type="PROSITE" id="PS00600">
    <property type="entry name" value="AA_TRANSFER_CLASS_3"/>
    <property type="match status" value="1"/>
</dbReference>
<dbReference type="InterPro" id="IPR015421">
    <property type="entry name" value="PyrdxlP-dep_Trfase_major"/>
</dbReference>
<keyword evidence="4" id="KW-0032">Aminotransferase</keyword>
<dbReference type="InterPro" id="IPR049704">
    <property type="entry name" value="Aminotrans_3_PPA_site"/>
</dbReference>
<evidence type="ECO:0000256" key="1">
    <source>
        <dbReference type="ARBA" id="ARBA00008954"/>
    </source>
</evidence>